<evidence type="ECO:0000313" key="9">
    <source>
        <dbReference type="Proteomes" id="UP000011723"/>
    </source>
</evidence>
<dbReference type="InterPro" id="IPR010432">
    <property type="entry name" value="RDD"/>
</dbReference>
<keyword evidence="3 6" id="KW-1133">Transmembrane helix</keyword>
<name>M1NQ72_9CORY</name>
<dbReference type="GO" id="GO:0016020">
    <property type="term" value="C:membrane"/>
    <property type="evidence" value="ECO:0007669"/>
    <property type="project" value="UniProtKB-SubCell"/>
</dbReference>
<keyword evidence="4 6" id="KW-0472">Membrane</keyword>
<gene>
    <name evidence="8" type="ORF">A605_03195</name>
</gene>
<dbReference type="Proteomes" id="UP000011723">
    <property type="component" value="Chromosome"/>
</dbReference>
<dbReference type="STRING" id="1121362.A605_03195"/>
<accession>M1NQ72</accession>
<evidence type="ECO:0000256" key="2">
    <source>
        <dbReference type="ARBA" id="ARBA00022692"/>
    </source>
</evidence>
<dbReference type="EMBL" id="CP003697">
    <property type="protein sequence ID" value="AGF71652.1"/>
    <property type="molecule type" value="Genomic_DNA"/>
</dbReference>
<dbReference type="eggNOG" id="COG1714">
    <property type="taxonomic scope" value="Bacteria"/>
</dbReference>
<dbReference type="OrthoDB" id="4426559at2"/>
<dbReference type="AlphaFoldDB" id="M1NQ72"/>
<dbReference type="RefSeq" id="WP_015400072.1">
    <property type="nucleotide sequence ID" value="NC_020302.1"/>
</dbReference>
<feature type="transmembrane region" description="Helical" evidence="6">
    <location>
        <begin position="248"/>
        <end position="271"/>
    </location>
</feature>
<comment type="subcellular location">
    <subcellularLocation>
        <location evidence="1">Membrane</location>
        <topology evidence="1">Multi-pass membrane protein</topology>
    </subcellularLocation>
</comment>
<dbReference type="PATRIC" id="fig|1121362.3.peg.641"/>
<dbReference type="Pfam" id="PF06271">
    <property type="entry name" value="RDD"/>
    <property type="match status" value="1"/>
</dbReference>
<keyword evidence="9" id="KW-1185">Reference proteome</keyword>
<dbReference type="HOGENOM" id="CLU_078457_0_0_11"/>
<dbReference type="KEGG" id="chn:A605_03195"/>
<evidence type="ECO:0000313" key="8">
    <source>
        <dbReference type="EMBL" id="AGF71652.1"/>
    </source>
</evidence>
<evidence type="ECO:0000256" key="5">
    <source>
        <dbReference type="SAM" id="MobiDB-lite"/>
    </source>
</evidence>
<feature type="compositionally biased region" description="Pro residues" evidence="5">
    <location>
        <begin position="93"/>
        <end position="110"/>
    </location>
</feature>
<evidence type="ECO:0000256" key="6">
    <source>
        <dbReference type="SAM" id="Phobius"/>
    </source>
</evidence>
<evidence type="ECO:0000259" key="7">
    <source>
        <dbReference type="Pfam" id="PF06271"/>
    </source>
</evidence>
<reference evidence="8 9" key="1">
    <citation type="journal article" date="2012" name="Stand. Genomic Sci.">
        <title>Genome sequence of the halotolerant bacterium Corynebacterium halotolerans type strain YIM 70093(T) (= DSM 44683(T)).</title>
        <authorList>
            <person name="Ruckert C."/>
            <person name="Albersmeier A."/>
            <person name="Al-Dilaimi A."/>
            <person name="Niehaus K."/>
            <person name="Szczepanowski R."/>
            <person name="Kalinowski J."/>
        </authorList>
    </citation>
    <scope>NUCLEOTIDE SEQUENCE [LARGE SCALE GENOMIC DNA]</scope>
    <source>
        <strain evidence="8">YIM 70093</strain>
    </source>
</reference>
<evidence type="ECO:0000256" key="4">
    <source>
        <dbReference type="ARBA" id="ARBA00023136"/>
    </source>
</evidence>
<keyword evidence="2 6" id="KW-0812">Transmembrane</keyword>
<feature type="domain" description="RDD" evidence="7">
    <location>
        <begin position="161"/>
        <end position="285"/>
    </location>
</feature>
<feature type="transmembrane region" description="Helical" evidence="6">
    <location>
        <begin position="194"/>
        <end position="212"/>
    </location>
</feature>
<organism evidence="8 9">
    <name type="scientific">Corynebacterium halotolerans YIM 70093 = DSM 44683</name>
    <dbReference type="NCBI Taxonomy" id="1121362"/>
    <lineage>
        <taxon>Bacteria</taxon>
        <taxon>Bacillati</taxon>
        <taxon>Actinomycetota</taxon>
        <taxon>Actinomycetes</taxon>
        <taxon>Mycobacteriales</taxon>
        <taxon>Corynebacteriaceae</taxon>
        <taxon>Corynebacterium</taxon>
    </lineage>
</organism>
<protein>
    <recommendedName>
        <fullName evidence="7">RDD domain-containing protein</fullName>
    </recommendedName>
</protein>
<evidence type="ECO:0000256" key="1">
    <source>
        <dbReference type="ARBA" id="ARBA00004141"/>
    </source>
</evidence>
<sequence>MTPTPDLYQLYGLDRSQSSEGIAILLSGRDATLENQGVPADAPQRQQVQVAYAVLKSEGPRAIYDEALASGRPLAWHELEYLGNFGSLPAPTAQPGPGPTQFPQPNPFAPPVDTRQQSPYQQAVPGYGAGVPFHTPAPYPAYGGSHPSGAYGGTAGAEDRPTAGLRLGMMLLDSLAAGTIAAGGSLFFFNDALAAIAIPLIGLAYFIGLESYTGATPVKHLFGYEVRDATTGGKLELTQSAKRNWWRIVNLIPFIGSIVAFIGMIVIGGSINPSNGNIGVHDRWVGAEVVRKRR</sequence>
<feature type="region of interest" description="Disordered" evidence="5">
    <location>
        <begin position="93"/>
        <end position="116"/>
    </location>
</feature>
<proteinExistence type="predicted"/>
<evidence type="ECO:0000256" key="3">
    <source>
        <dbReference type="ARBA" id="ARBA00022989"/>
    </source>
</evidence>